<gene>
    <name evidence="1" type="ORF">CGI_10012523</name>
</gene>
<proteinExistence type="predicted"/>
<dbReference type="EMBL" id="JH816466">
    <property type="protein sequence ID" value="EKC35550.1"/>
    <property type="molecule type" value="Genomic_DNA"/>
</dbReference>
<reference evidence="1" key="1">
    <citation type="journal article" date="2012" name="Nature">
        <title>The oyster genome reveals stress adaptation and complexity of shell formation.</title>
        <authorList>
            <person name="Zhang G."/>
            <person name="Fang X."/>
            <person name="Guo X."/>
            <person name="Li L."/>
            <person name="Luo R."/>
            <person name="Xu F."/>
            <person name="Yang P."/>
            <person name="Zhang L."/>
            <person name="Wang X."/>
            <person name="Qi H."/>
            <person name="Xiong Z."/>
            <person name="Que H."/>
            <person name="Xie Y."/>
            <person name="Holland P.W."/>
            <person name="Paps J."/>
            <person name="Zhu Y."/>
            <person name="Wu F."/>
            <person name="Chen Y."/>
            <person name="Wang J."/>
            <person name="Peng C."/>
            <person name="Meng J."/>
            <person name="Yang L."/>
            <person name="Liu J."/>
            <person name="Wen B."/>
            <person name="Zhang N."/>
            <person name="Huang Z."/>
            <person name="Zhu Q."/>
            <person name="Feng Y."/>
            <person name="Mount A."/>
            <person name="Hedgecock D."/>
            <person name="Xu Z."/>
            <person name="Liu Y."/>
            <person name="Domazet-Loso T."/>
            <person name="Du Y."/>
            <person name="Sun X."/>
            <person name="Zhang S."/>
            <person name="Liu B."/>
            <person name="Cheng P."/>
            <person name="Jiang X."/>
            <person name="Li J."/>
            <person name="Fan D."/>
            <person name="Wang W."/>
            <person name="Fu W."/>
            <person name="Wang T."/>
            <person name="Wang B."/>
            <person name="Zhang J."/>
            <person name="Peng Z."/>
            <person name="Li Y."/>
            <person name="Li N."/>
            <person name="Wang J."/>
            <person name="Chen M."/>
            <person name="He Y."/>
            <person name="Tan F."/>
            <person name="Song X."/>
            <person name="Zheng Q."/>
            <person name="Huang R."/>
            <person name="Yang H."/>
            <person name="Du X."/>
            <person name="Chen L."/>
            <person name="Yang M."/>
            <person name="Gaffney P.M."/>
            <person name="Wang S."/>
            <person name="Luo L."/>
            <person name="She Z."/>
            <person name="Ming Y."/>
            <person name="Huang W."/>
            <person name="Zhang S."/>
            <person name="Huang B."/>
            <person name="Zhang Y."/>
            <person name="Qu T."/>
            <person name="Ni P."/>
            <person name="Miao G."/>
            <person name="Wang J."/>
            <person name="Wang Q."/>
            <person name="Steinberg C.E."/>
            <person name="Wang H."/>
            <person name="Li N."/>
            <person name="Qian L."/>
            <person name="Zhang G."/>
            <person name="Li Y."/>
            <person name="Yang H."/>
            <person name="Liu X."/>
            <person name="Wang J."/>
            <person name="Yin Y."/>
            <person name="Wang J."/>
        </authorList>
    </citation>
    <scope>NUCLEOTIDE SEQUENCE [LARGE SCALE GENOMIC DNA]</scope>
    <source>
        <strain evidence="1">05x7-T-G4-1.051#20</strain>
    </source>
</reference>
<evidence type="ECO:0000313" key="1">
    <source>
        <dbReference type="EMBL" id="EKC35550.1"/>
    </source>
</evidence>
<dbReference type="HOGENOM" id="CLU_2415446_0_0_1"/>
<name>K1R344_MAGGI</name>
<sequence>MDGIILTSGIQTSMGRIILTSGIQTSSTLEQSPCGNGSGINLILKSLFYSTDEHPRHCLPTDQVSPVAKETSSYHRNPDPYMIQENLWYTIN</sequence>
<dbReference type="InParanoid" id="K1R344"/>
<accession>K1R344</accession>
<organism evidence="1">
    <name type="scientific">Magallana gigas</name>
    <name type="common">Pacific oyster</name>
    <name type="synonym">Crassostrea gigas</name>
    <dbReference type="NCBI Taxonomy" id="29159"/>
    <lineage>
        <taxon>Eukaryota</taxon>
        <taxon>Metazoa</taxon>
        <taxon>Spiralia</taxon>
        <taxon>Lophotrochozoa</taxon>
        <taxon>Mollusca</taxon>
        <taxon>Bivalvia</taxon>
        <taxon>Autobranchia</taxon>
        <taxon>Pteriomorphia</taxon>
        <taxon>Ostreida</taxon>
        <taxon>Ostreoidea</taxon>
        <taxon>Ostreidae</taxon>
        <taxon>Magallana</taxon>
    </lineage>
</organism>
<dbReference type="AlphaFoldDB" id="K1R344"/>
<protein>
    <submittedName>
        <fullName evidence="1">Uncharacterized protein</fullName>
    </submittedName>
</protein>